<name>A0ABY3TZJ9_9MYCO</name>
<protein>
    <submittedName>
        <fullName evidence="1">Uncharacterized protein</fullName>
    </submittedName>
</protein>
<proteinExistence type="predicted"/>
<keyword evidence="2" id="KW-1185">Reference proteome</keyword>
<evidence type="ECO:0000313" key="1">
    <source>
        <dbReference type="EMBL" id="ULN44825.1"/>
    </source>
</evidence>
<organism evidence="1 2">
    <name type="scientific">Mycolicibacterium crocinum</name>
    <dbReference type="NCBI Taxonomy" id="388459"/>
    <lineage>
        <taxon>Bacteria</taxon>
        <taxon>Bacillati</taxon>
        <taxon>Actinomycetota</taxon>
        <taxon>Actinomycetes</taxon>
        <taxon>Mycobacteriales</taxon>
        <taxon>Mycobacteriaceae</taxon>
        <taxon>Mycolicibacterium</taxon>
    </lineage>
</organism>
<keyword evidence="1" id="KW-0614">Plasmid</keyword>
<reference evidence="1" key="1">
    <citation type="submission" date="2022-08" db="EMBL/GenBank/DDBJ databases">
        <title>Whole genome sequencing of non-tuberculosis mycobacteria type-strains.</title>
        <authorList>
            <person name="Igarashi Y."/>
            <person name="Osugi A."/>
            <person name="Mitarai S."/>
        </authorList>
    </citation>
    <scope>NUCLEOTIDE SEQUENCE</scope>
    <source>
        <strain evidence="1">JCM 16369</strain>
    </source>
</reference>
<sequence length="405" mass="45398">MDREDHRAGQPFLLLLSRRRFWPVLSEVLFVLSYNAKLCLNGNEWAKRQAAKAGIGFTALDNGFAAVEDPVTLQAICDRLGEDQIDALLRKWLARLPHPFSAADRAAGYRYDISILQAEFSLTQMLDTPVSGRMFFEHVIRDNLDIGRPDQVALIFNRHLKRRGPRPTPGPFRTRVITAGVTPSLHVDYKHSQIKQYHKEGQALRTETTINDTRDFGIGKRLTNLPALREIGFCANRRLLHVQQLRCDPITGIDTLHTLTDTLTTATGARVPGLRLADQRSHALLSALLVFRCQPNGFANKDLRAYTAELRGLDPDTVTTGQMTYDLRRLKHRALITRIPGTHRYQVSDHGLDTAKFLTTIYDRILPTGLAELAAPQPHSGHLRTAATSYRNAIDNLGTTAQFAA</sequence>
<evidence type="ECO:0000313" key="2">
    <source>
        <dbReference type="Proteomes" id="UP001055337"/>
    </source>
</evidence>
<geneLocation type="plasmid" evidence="1 2">
    <name>unnamed</name>
</geneLocation>
<dbReference type="EMBL" id="CP092363">
    <property type="protein sequence ID" value="ULN44825.1"/>
    <property type="molecule type" value="Genomic_DNA"/>
</dbReference>
<gene>
    <name evidence="1" type="ORF">MI149_29515</name>
</gene>
<dbReference type="Proteomes" id="UP001055337">
    <property type="component" value="Plasmid unnamed"/>
</dbReference>
<dbReference type="RefSeq" id="WP_240180779.1">
    <property type="nucleotide sequence ID" value="NZ_CP092363.2"/>
</dbReference>
<accession>A0ABY3TZJ9</accession>